<protein>
    <submittedName>
        <fullName evidence="8">Uncharacterized protein</fullName>
    </submittedName>
</protein>
<comment type="similarity">
    <text evidence="2">Belongs to the SLC29A/ENT transporter (TC 2.A.57) family.</text>
</comment>
<dbReference type="STRING" id="1246581.A0A2H9TNH6"/>
<evidence type="ECO:0000256" key="3">
    <source>
        <dbReference type="ARBA" id="ARBA00022448"/>
    </source>
</evidence>
<evidence type="ECO:0000256" key="7">
    <source>
        <dbReference type="SAM" id="Phobius"/>
    </source>
</evidence>
<dbReference type="PRINTS" id="PR01130">
    <property type="entry name" value="DERENTRNSPRT"/>
</dbReference>
<sequence length="581" mass="63701">MGPLMEKPQSIRQDLVLWANGSPAWHSTHWTASGCIICFLWGILRHHGACIGYKESKLYNISRYHLPAKSGNDATATDCCLTPGNARLYGIADTATCICGSRPATASPTISTYVFTLTTTAKRPIPLLKPTLEIPLDYQAKKRLVTGAWLWGPLIGFNLHIAGRPFPYHYDDPSRCNLLPWNVLIFSNKYFEARLSTVPEAENFIAYFTLIFMAMKFVFLVSGISVTKRVEPDSQIIWSIVGNTLVFAVMGVTCVMDLAARTFYYLVLVLVLLGSLFSAFSEAAFLTTLTYFPAKYTQSYLVGHGFAGVAGAVLHIASTLHSDSAASNSFATVYFGVTTGVILASLGMFHVMRSLNMFKYYFRKGRSVVEAQEEAEKLAKATGIPANGHSSAAEVFKEIYDLFFTVLILVWVNLTASPMLVVMTDSVIAASKGDTRDLFHVLAFLVSSIFDLIGKAIPVISIFAIKKMPFLAIACARVILIPLFLFGNLQMRNYTLPFSPLYQNDYIFMGIMALKALSGGYVGTLCMMWSPFRVKAVNRGKAVTIMVLAIGCGLLLGAISALGLRQVLQMISTHKTPGVGQ</sequence>
<reference evidence="8 9" key="1">
    <citation type="submission" date="2016-10" db="EMBL/GenBank/DDBJ databases">
        <title>The genome of Paramicrosporidium saccamoebae is the missing link in understanding Cryptomycota and Microsporidia evolution.</title>
        <authorList>
            <person name="Quandt C.A."/>
            <person name="Beaudet D."/>
            <person name="Corsaro D."/>
            <person name="Michel R."/>
            <person name="Corradi N."/>
            <person name="James T."/>
        </authorList>
    </citation>
    <scope>NUCLEOTIDE SEQUENCE [LARGE SCALE GENOMIC DNA]</scope>
    <source>
        <strain evidence="8 9">KSL3</strain>
    </source>
</reference>
<feature type="transmembrane region" description="Helical" evidence="7">
    <location>
        <begin position="144"/>
        <end position="163"/>
    </location>
</feature>
<keyword evidence="6 7" id="KW-0472">Membrane</keyword>
<feature type="transmembrane region" description="Helical" evidence="7">
    <location>
        <begin position="441"/>
        <end position="463"/>
    </location>
</feature>
<dbReference type="Pfam" id="PF01733">
    <property type="entry name" value="Nucleoside_tran"/>
    <property type="match status" value="1"/>
</dbReference>
<keyword evidence="9" id="KW-1185">Reference proteome</keyword>
<dbReference type="InterPro" id="IPR002259">
    <property type="entry name" value="Eqnu_transpt"/>
</dbReference>
<organism evidence="8 9">
    <name type="scientific">Paramicrosporidium saccamoebae</name>
    <dbReference type="NCBI Taxonomy" id="1246581"/>
    <lineage>
        <taxon>Eukaryota</taxon>
        <taxon>Fungi</taxon>
        <taxon>Fungi incertae sedis</taxon>
        <taxon>Cryptomycota</taxon>
        <taxon>Cryptomycota incertae sedis</taxon>
        <taxon>Paramicrosporidium</taxon>
    </lineage>
</organism>
<dbReference type="GO" id="GO:0005886">
    <property type="term" value="C:plasma membrane"/>
    <property type="evidence" value="ECO:0007669"/>
    <property type="project" value="TreeGrafter"/>
</dbReference>
<evidence type="ECO:0000256" key="5">
    <source>
        <dbReference type="ARBA" id="ARBA00022989"/>
    </source>
</evidence>
<evidence type="ECO:0000313" key="9">
    <source>
        <dbReference type="Proteomes" id="UP000240830"/>
    </source>
</evidence>
<evidence type="ECO:0000313" key="8">
    <source>
        <dbReference type="EMBL" id="PJF19279.1"/>
    </source>
</evidence>
<feature type="transmembrane region" description="Helical" evidence="7">
    <location>
        <begin position="470"/>
        <end position="487"/>
    </location>
</feature>
<evidence type="ECO:0000256" key="2">
    <source>
        <dbReference type="ARBA" id="ARBA00007965"/>
    </source>
</evidence>
<comment type="caution">
    <text evidence="8">The sequence shown here is derived from an EMBL/GenBank/DDBJ whole genome shotgun (WGS) entry which is preliminary data.</text>
</comment>
<dbReference type="AlphaFoldDB" id="A0A2H9TNH6"/>
<comment type="subcellular location">
    <subcellularLocation>
        <location evidence="1">Membrane</location>
        <topology evidence="1">Multi-pass membrane protein</topology>
    </subcellularLocation>
</comment>
<feature type="transmembrane region" description="Helical" evidence="7">
    <location>
        <begin position="330"/>
        <end position="351"/>
    </location>
</feature>
<feature type="transmembrane region" description="Helical" evidence="7">
    <location>
        <begin position="236"/>
        <end position="258"/>
    </location>
</feature>
<feature type="transmembrane region" description="Helical" evidence="7">
    <location>
        <begin position="204"/>
        <end position="224"/>
    </location>
</feature>
<feature type="transmembrane region" description="Helical" evidence="7">
    <location>
        <begin position="507"/>
        <end position="530"/>
    </location>
</feature>
<feature type="transmembrane region" description="Helical" evidence="7">
    <location>
        <begin position="542"/>
        <end position="564"/>
    </location>
</feature>
<proteinExistence type="inferred from homology"/>
<evidence type="ECO:0000256" key="4">
    <source>
        <dbReference type="ARBA" id="ARBA00022692"/>
    </source>
</evidence>
<keyword evidence="5 7" id="KW-1133">Transmembrane helix</keyword>
<dbReference type="PANTHER" id="PTHR10332:SF88">
    <property type="entry name" value="EQUILIBRATIVE NUCLEOSIDE TRANSPORTER 1, ISOFORM A"/>
    <property type="match status" value="1"/>
</dbReference>
<dbReference type="Proteomes" id="UP000240830">
    <property type="component" value="Unassembled WGS sequence"/>
</dbReference>
<dbReference type="EMBL" id="MTSL01000072">
    <property type="protein sequence ID" value="PJF19279.1"/>
    <property type="molecule type" value="Genomic_DNA"/>
</dbReference>
<feature type="transmembrane region" description="Helical" evidence="7">
    <location>
        <begin position="299"/>
        <end position="318"/>
    </location>
</feature>
<dbReference type="GO" id="GO:0005337">
    <property type="term" value="F:nucleoside transmembrane transporter activity"/>
    <property type="evidence" value="ECO:0007669"/>
    <property type="project" value="InterPro"/>
</dbReference>
<dbReference type="OrthoDB" id="10261753at2759"/>
<keyword evidence="3" id="KW-0813">Transport</keyword>
<feature type="transmembrane region" description="Helical" evidence="7">
    <location>
        <begin position="399"/>
        <end position="421"/>
    </location>
</feature>
<name>A0A2H9TNH6_9FUNG</name>
<evidence type="ECO:0000256" key="6">
    <source>
        <dbReference type="ARBA" id="ARBA00023136"/>
    </source>
</evidence>
<dbReference type="PROSITE" id="PS51257">
    <property type="entry name" value="PROKAR_LIPOPROTEIN"/>
    <property type="match status" value="1"/>
</dbReference>
<feature type="transmembrane region" description="Helical" evidence="7">
    <location>
        <begin position="24"/>
        <end position="44"/>
    </location>
</feature>
<accession>A0A2H9TNH6</accession>
<gene>
    <name evidence="8" type="ORF">PSACC_00918</name>
</gene>
<dbReference type="PANTHER" id="PTHR10332">
    <property type="entry name" value="EQUILIBRATIVE NUCLEOSIDE TRANSPORTER"/>
    <property type="match status" value="1"/>
</dbReference>
<keyword evidence="4 7" id="KW-0812">Transmembrane</keyword>
<feature type="transmembrane region" description="Helical" evidence="7">
    <location>
        <begin position="264"/>
        <end position="292"/>
    </location>
</feature>
<evidence type="ECO:0000256" key="1">
    <source>
        <dbReference type="ARBA" id="ARBA00004141"/>
    </source>
</evidence>